<dbReference type="InterPro" id="IPR038765">
    <property type="entry name" value="Papain-like_cys_pep_sf"/>
</dbReference>
<dbReference type="EMBL" id="CP003495">
    <property type="protein sequence ID" value="AFY30399.1"/>
    <property type="molecule type" value="Genomic_DNA"/>
</dbReference>
<evidence type="ECO:0000313" key="3">
    <source>
        <dbReference type="Proteomes" id="UP000010388"/>
    </source>
</evidence>
<evidence type="ECO:0000256" key="1">
    <source>
        <dbReference type="SAM" id="SignalP"/>
    </source>
</evidence>
<feature type="signal peptide" evidence="1">
    <location>
        <begin position="1"/>
        <end position="21"/>
    </location>
</feature>
<dbReference type="STRING" id="292564.Cyagr_3329"/>
<dbReference type="SUPFAM" id="SSF54001">
    <property type="entry name" value="Cysteine proteinases"/>
    <property type="match status" value="1"/>
</dbReference>
<reference evidence="3" key="1">
    <citation type="journal article" date="2013" name="Proc. Natl. Acad. Sci. U.S.A.">
        <title>Improving the coverage of the cyanobacterial phylum using diversity-driven genome sequencing.</title>
        <authorList>
            <person name="Shih P.M."/>
            <person name="Wu D."/>
            <person name="Latifi A."/>
            <person name="Axen S.D."/>
            <person name="Fewer D.P."/>
            <person name="Talla E."/>
            <person name="Calteau A."/>
            <person name="Cai F."/>
            <person name="Tandeau de Marsac N."/>
            <person name="Rippka R."/>
            <person name="Herdman M."/>
            <person name="Sivonen K."/>
            <person name="Coursin T."/>
            <person name="Laurent T."/>
            <person name="Goodwin L."/>
            <person name="Nolan M."/>
            <person name="Davenport K.W."/>
            <person name="Han C.S."/>
            <person name="Rubin E.M."/>
            <person name="Eisen J.A."/>
            <person name="Woyke T."/>
            <person name="Gugger M."/>
            <person name="Kerfeld C.A."/>
        </authorList>
    </citation>
    <scope>NUCLEOTIDE SEQUENCE [LARGE SCALE GENOMIC DNA]</scope>
    <source>
        <strain evidence="3">ATCC 27147 / PCC 6307</strain>
    </source>
</reference>
<protein>
    <recommendedName>
        <fullName evidence="4">DUF1460 domain-containing protein</fullName>
    </recommendedName>
</protein>
<dbReference type="KEGG" id="cgc:Cyagr_3329"/>
<dbReference type="Gene3D" id="2.30.260.10">
    <property type="entry name" value="putative xylanase like domain"/>
    <property type="match status" value="1"/>
</dbReference>
<dbReference type="Proteomes" id="UP000010388">
    <property type="component" value="Chromosome"/>
</dbReference>
<dbReference type="AlphaFoldDB" id="K9PCZ6"/>
<evidence type="ECO:0008006" key="4">
    <source>
        <dbReference type="Google" id="ProtNLM"/>
    </source>
</evidence>
<dbReference type="Gene3D" id="1.10.3670.10">
    <property type="entry name" value="Putative xylanase like domain"/>
    <property type="match status" value="1"/>
</dbReference>
<name>K9PCZ6_CYAGP</name>
<dbReference type="HOGENOM" id="CLU_053834_0_0_3"/>
<sequence>MRKPTLLLVLTVLITAAASFAAANLLLRHATPASPRVAAALPPLPGGVALGDATPKFVGETRVLAMEAIDATAWAPMNQALVQLARRFLDYPFKGFSLDGGPKERLQLDLTNFDCFLFVEQLLALSNSRKVDTLDEGMERFTQHVRRLRYVDGEVDYCRRQHYFSRWADAAERNGYVVNLTPFLPGASKRSVTLNFMSSHVSSYKPMQLPRNKQCITELEKDLVLNQPYIPLAALPGVLPSLRNGDIFALVTKVPGLDVTHVGFLEKRDGVVNAIHAAEGAGVIRSENFAAYAGRVKDVIGVAIYRPRPNDGVEERKPEGISN</sequence>
<dbReference type="RefSeq" id="WP_015110832.1">
    <property type="nucleotide sequence ID" value="NC_019675.1"/>
</dbReference>
<dbReference type="OrthoDB" id="557162at2"/>
<feature type="chain" id="PRO_5003934609" description="DUF1460 domain-containing protein" evidence="1">
    <location>
        <begin position="22"/>
        <end position="323"/>
    </location>
</feature>
<proteinExistence type="predicted"/>
<gene>
    <name evidence="2" type="ordered locus">Cyagr_3329</name>
</gene>
<evidence type="ECO:0000313" key="2">
    <source>
        <dbReference type="EMBL" id="AFY30399.1"/>
    </source>
</evidence>
<dbReference type="Pfam" id="PF07313">
    <property type="entry name" value="AmiA-like"/>
    <property type="match status" value="1"/>
</dbReference>
<dbReference type="eggNOG" id="COG0657">
    <property type="taxonomic scope" value="Bacteria"/>
</dbReference>
<accession>K9PCZ6</accession>
<keyword evidence="1" id="KW-0732">Signal</keyword>
<dbReference type="InterPro" id="IPR010846">
    <property type="entry name" value="AmiA-like"/>
</dbReference>
<organism evidence="2 3">
    <name type="scientific">Cyanobium gracile (strain ATCC 27147 / PCC 6307)</name>
    <dbReference type="NCBI Taxonomy" id="292564"/>
    <lineage>
        <taxon>Bacteria</taxon>
        <taxon>Bacillati</taxon>
        <taxon>Cyanobacteriota</taxon>
        <taxon>Cyanophyceae</taxon>
        <taxon>Synechococcales</taxon>
        <taxon>Prochlorococcaceae</taxon>
        <taxon>Cyanobium</taxon>
    </lineage>
</organism>